<gene>
    <name evidence="2" type="ORF">KZ820_07205</name>
</gene>
<dbReference type="Proteomes" id="UP000759103">
    <property type="component" value="Unassembled WGS sequence"/>
</dbReference>
<evidence type="ECO:0000313" key="2">
    <source>
        <dbReference type="EMBL" id="MBW6530520.1"/>
    </source>
</evidence>
<protein>
    <submittedName>
        <fullName evidence="2">Uncharacterized protein</fullName>
    </submittedName>
</protein>
<dbReference type="CDD" id="cd09598">
    <property type="entry name" value="M4_like"/>
    <property type="match status" value="1"/>
</dbReference>
<accession>A0ABS7BLP1</accession>
<organism evidence="2 3">
    <name type="scientific">Sphingomonas citri</name>
    <dbReference type="NCBI Taxonomy" id="2862499"/>
    <lineage>
        <taxon>Bacteria</taxon>
        <taxon>Pseudomonadati</taxon>
        <taxon>Pseudomonadota</taxon>
        <taxon>Alphaproteobacteria</taxon>
        <taxon>Sphingomonadales</taxon>
        <taxon>Sphingomonadaceae</taxon>
        <taxon>Sphingomonas</taxon>
    </lineage>
</organism>
<feature type="region of interest" description="Disordered" evidence="1">
    <location>
        <begin position="635"/>
        <end position="654"/>
    </location>
</feature>
<evidence type="ECO:0000256" key="1">
    <source>
        <dbReference type="SAM" id="MobiDB-lite"/>
    </source>
</evidence>
<dbReference type="EMBL" id="JAHXZN010000001">
    <property type="protein sequence ID" value="MBW6530520.1"/>
    <property type="molecule type" value="Genomic_DNA"/>
</dbReference>
<reference evidence="2 3" key="1">
    <citation type="submission" date="2021-07" db="EMBL/GenBank/DDBJ databases">
        <title>Sphingomonas sp.</title>
        <authorList>
            <person name="Feng G."/>
            <person name="Li J."/>
            <person name="Pan M."/>
        </authorList>
    </citation>
    <scope>NUCLEOTIDE SEQUENCE [LARGE SCALE GENOMIC DNA]</scope>
    <source>
        <strain evidence="2 3">RRHST34</strain>
    </source>
</reference>
<sequence length="721" mass="81218">MTDSPQPTAHRSAPLPQPTGRRLRVYAFDPSAAIERQSATFSQAIITLAWNDPTEDPLQPGPINDYLEVVDIDPVSQQFYEPIDLNHPDVLAQDGLPPSEGDPRFHQQMVFAVAMKTIKQFERALGRKVTWRPAWDENHETYRSTDRLRVYPHALREANAYYSREKRALLFGYFKASQRKAGASWIFTALSHDIIVHETTHAILDGLHPRYSDATSIDSLAFHEAFADISALFSHFQMTEAVSEHIARQGGKLDQQSNLLSGLAQQFASGTSDRKALRDYIDKAPDPDALAGTAEPHERGAILVAAVFDAFLTIYAARSTDLMRIGGVQPGQPQRLHPDLVARLASEARKSADHVLRMCIRALDYLPPVDVRFGEFLRAIVTADADLIPDDTLNYRLAFIEAFRRRGIFPDNCLSLSPDNLLWSAAPIGPDGQPLSVDDVESGGLDLVPRFKRVEVLENAEANRRRIWYWLVQPELEYVPEHGAASKSDKDRLAKLLARLREDLANGAAESLIDAVEADLLWIGLADDDLSKLKGDLARKNTHFRRWLAIIDLIASGRAERVRRRRDVDRAWERSLGVYFERPDGPKLYTLGTTRGNPSVEVSSVRSTRRAGPDGQDARQLIIEVTQRRRGYLDADDQRAEDARVPDPDEEERPYDFHLRGGATLIIDLRTRALRYVISKSISDDARLANQREFLLRPAGMGIVYDRHGQRAEPFALLHRY</sequence>
<dbReference type="SUPFAM" id="SSF55486">
    <property type="entry name" value="Metalloproteases ('zincins'), catalytic domain"/>
    <property type="match status" value="1"/>
</dbReference>
<comment type="caution">
    <text evidence="2">The sequence shown here is derived from an EMBL/GenBank/DDBJ whole genome shotgun (WGS) entry which is preliminary data.</text>
</comment>
<evidence type="ECO:0000313" key="3">
    <source>
        <dbReference type="Proteomes" id="UP000759103"/>
    </source>
</evidence>
<feature type="region of interest" description="Disordered" evidence="1">
    <location>
        <begin position="1"/>
        <end position="20"/>
    </location>
</feature>
<feature type="compositionally biased region" description="Basic and acidic residues" evidence="1">
    <location>
        <begin position="635"/>
        <end position="647"/>
    </location>
</feature>
<proteinExistence type="predicted"/>
<dbReference type="RefSeq" id="WP_219747869.1">
    <property type="nucleotide sequence ID" value="NZ_JAHXZN010000001.1"/>
</dbReference>
<name>A0ABS7BLP1_9SPHN</name>
<keyword evidence="3" id="KW-1185">Reference proteome</keyword>